<sequence>MAQLMNEFKNIATIYDRFNDLSLYEEWLTFTLAHLDGPGYKVLDAACGTGYFTRMLAPFTKEIHGFDRDLAMLAANSDSNNEPLMNGQFFQADMLDLKSLASDYDLVTCYADSLCFLVDELSLRRALDQLYQRLVPGGLLLFDVWTPYQLTDYFADFSYHDQDDRGALLWDSQVDASQLRVQHQLTYYEQSVEDPRMYQRLKTALIERTYPMSTYLTLLQAVGFKSSRIKVTCDFSLDTYSPDQDKAAARWFFACYKEED</sequence>
<dbReference type="EC" id="2.1.1.-" evidence="4"/>
<keyword evidence="1 4" id="KW-0489">Methyltransferase</keyword>
<dbReference type="Gene3D" id="2.20.25.110">
    <property type="entry name" value="S-adenosyl-L-methionine-dependent methyltransferases"/>
    <property type="match status" value="1"/>
</dbReference>
<dbReference type="GO" id="GO:0032259">
    <property type="term" value="P:methylation"/>
    <property type="evidence" value="ECO:0007669"/>
    <property type="project" value="UniProtKB-KW"/>
</dbReference>
<dbReference type="CDD" id="cd02440">
    <property type="entry name" value="AdoMet_MTases"/>
    <property type="match status" value="1"/>
</dbReference>
<evidence type="ECO:0000256" key="1">
    <source>
        <dbReference type="ARBA" id="ARBA00022603"/>
    </source>
</evidence>
<evidence type="ECO:0000259" key="3">
    <source>
        <dbReference type="Pfam" id="PF13649"/>
    </source>
</evidence>
<dbReference type="InterPro" id="IPR029063">
    <property type="entry name" value="SAM-dependent_MTases_sf"/>
</dbReference>
<protein>
    <submittedName>
        <fullName evidence="4">Class I SAM-dependent methyltransferase</fullName>
        <ecNumber evidence="4">2.1.1.-</ecNumber>
    </submittedName>
</protein>
<proteinExistence type="predicted"/>
<dbReference type="PANTHER" id="PTHR43861:SF1">
    <property type="entry name" value="TRANS-ACONITATE 2-METHYLTRANSFERASE"/>
    <property type="match status" value="1"/>
</dbReference>
<evidence type="ECO:0000313" key="4">
    <source>
        <dbReference type="EMBL" id="MDK7187551.1"/>
    </source>
</evidence>
<dbReference type="AlphaFoldDB" id="A0AAJ1V3L2"/>
<dbReference type="PANTHER" id="PTHR43861">
    <property type="entry name" value="TRANS-ACONITATE 2-METHYLTRANSFERASE-RELATED"/>
    <property type="match status" value="1"/>
</dbReference>
<dbReference type="GO" id="GO:0008168">
    <property type="term" value="F:methyltransferase activity"/>
    <property type="evidence" value="ECO:0007669"/>
    <property type="project" value="UniProtKB-KW"/>
</dbReference>
<evidence type="ECO:0000313" key="5">
    <source>
        <dbReference type="Proteomes" id="UP001229251"/>
    </source>
</evidence>
<gene>
    <name evidence="4" type="ORF">QP433_06120</name>
</gene>
<dbReference type="InterPro" id="IPR041698">
    <property type="entry name" value="Methyltransf_25"/>
</dbReference>
<dbReference type="Proteomes" id="UP001229251">
    <property type="component" value="Unassembled WGS sequence"/>
</dbReference>
<comment type="caution">
    <text evidence="4">The sequence shown here is derived from an EMBL/GenBank/DDBJ whole genome shotgun (WGS) entry which is preliminary data.</text>
</comment>
<dbReference type="Pfam" id="PF13649">
    <property type="entry name" value="Methyltransf_25"/>
    <property type="match status" value="1"/>
</dbReference>
<dbReference type="Gene3D" id="3.40.50.150">
    <property type="entry name" value="Vaccinia Virus protein VP39"/>
    <property type="match status" value="1"/>
</dbReference>
<feature type="domain" description="Methyltransferase" evidence="3">
    <location>
        <begin position="42"/>
        <end position="138"/>
    </location>
</feature>
<dbReference type="RefSeq" id="WP_285066024.1">
    <property type="nucleotide sequence ID" value="NZ_JASOOE010000010.1"/>
</dbReference>
<name>A0AAJ1V3L2_9LACT</name>
<accession>A0AAJ1V3L2</accession>
<keyword evidence="2 4" id="KW-0808">Transferase</keyword>
<dbReference type="EMBL" id="JASOOE010000010">
    <property type="protein sequence ID" value="MDK7187551.1"/>
    <property type="molecule type" value="Genomic_DNA"/>
</dbReference>
<evidence type="ECO:0000256" key="2">
    <source>
        <dbReference type="ARBA" id="ARBA00022679"/>
    </source>
</evidence>
<reference evidence="4" key="1">
    <citation type="submission" date="2023-05" db="EMBL/GenBank/DDBJ databases">
        <title>Cataloging the Phylogenetic Diversity of Human Bladder Bacteria.</title>
        <authorList>
            <person name="Du J."/>
        </authorList>
    </citation>
    <scope>NUCLEOTIDE SEQUENCE</scope>
    <source>
        <strain evidence="4">UMB1231</strain>
    </source>
</reference>
<organism evidence="4 5">
    <name type="scientific">Facklamia hominis</name>
    <dbReference type="NCBI Taxonomy" id="178214"/>
    <lineage>
        <taxon>Bacteria</taxon>
        <taxon>Bacillati</taxon>
        <taxon>Bacillota</taxon>
        <taxon>Bacilli</taxon>
        <taxon>Lactobacillales</taxon>
        <taxon>Aerococcaceae</taxon>
        <taxon>Facklamia</taxon>
    </lineage>
</organism>
<dbReference type="SUPFAM" id="SSF53335">
    <property type="entry name" value="S-adenosyl-L-methionine-dependent methyltransferases"/>
    <property type="match status" value="1"/>
</dbReference>